<accession>A0A9P1CWE0</accession>
<keyword evidence="8" id="KW-1185">Reference proteome</keyword>
<evidence type="ECO:0000313" key="7">
    <source>
        <dbReference type="EMBL" id="CAL4785480.1"/>
    </source>
</evidence>
<feature type="compositionally biased region" description="Polar residues" evidence="5">
    <location>
        <begin position="232"/>
        <end position="249"/>
    </location>
</feature>
<evidence type="ECO:0000256" key="5">
    <source>
        <dbReference type="SAM" id="MobiDB-lite"/>
    </source>
</evidence>
<reference evidence="7 8" key="2">
    <citation type="submission" date="2024-05" db="EMBL/GenBank/DDBJ databases">
        <authorList>
            <person name="Chen Y."/>
            <person name="Shah S."/>
            <person name="Dougan E. K."/>
            <person name="Thang M."/>
            <person name="Chan C."/>
        </authorList>
    </citation>
    <scope>NUCLEOTIDE SEQUENCE [LARGE SCALE GENOMIC DNA]</scope>
</reference>
<keyword evidence="2" id="KW-0963">Cytoplasm</keyword>
<keyword evidence="7" id="KW-0969">Cilium</keyword>
<dbReference type="OrthoDB" id="290471at2759"/>
<dbReference type="SMART" id="SM00368">
    <property type="entry name" value="LRR_RI"/>
    <property type="match status" value="3"/>
</dbReference>
<dbReference type="PANTHER" id="PTHR23170">
    <property type="entry name" value="NY-REN-58 ANTIGEN"/>
    <property type="match status" value="1"/>
</dbReference>
<dbReference type="EMBL" id="CAMXCT030002440">
    <property type="protein sequence ID" value="CAL4785480.1"/>
    <property type="molecule type" value="Genomic_DNA"/>
</dbReference>
<dbReference type="PANTHER" id="PTHR23170:SF3">
    <property type="entry name" value="LEUCINE-RICH REPEAT-CONTAINING PROTEIN 45"/>
    <property type="match status" value="1"/>
</dbReference>
<sequence length="459" mass="50719">MPAPSLLAHLDASKDSAALSLAYASVGDDGCTAIARYMRENVMLRTLDLRGNNIRADGLVVLAHGLRSGGSNMTSVCFKWNQIGSHPRGVQALCDVLKDNQSITHVDLRNNKIGADCGPFVGDMLRHNSTVTHLDLSWNDLGIEGGKAILDGMQANHSLIDCQLSGNRIAEDTLHAIAFILRRNRQTAPMGASTFRQERQMMAQDPGSPGPISPTSGHAPTTPVSPGFGGTTPASPGFGSTTRSVNMNIPSEAAPSPASPKEGPATSSLPAATPSKVQPPVHDEELTLKLLQREQNHSNAEDARFFGEVAEYIDLLQLDVARNKKYRMDAEERERVVTKGFMEREMRYAQEMCELENLLAKAKAEKDEILHDCAYVQHEIDRVRAEKAKTVDDRNKMEEVARATSDRLRADIRDALTMKADFETQIYKTKRRQQEQEEENARLRTYLSKCKEDLDRALR</sequence>
<keyword evidence="7" id="KW-0282">Flagellum</keyword>
<organism evidence="6">
    <name type="scientific">Cladocopium goreaui</name>
    <dbReference type="NCBI Taxonomy" id="2562237"/>
    <lineage>
        <taxon>Eukaryota</taxon>
        <taxon>Sar</taxon>
        <taxon>Alveolata</taxon>
        <taxon>Dinophyceae</taxon>
        <taxon>Suessiales</taxon>
        <taxon>Symbiodiniaceae</taxon>
        <taxon>Cladocopium</taxon>
    </lineage>
</organism>
<feature type="region of interest" description="Disordered" evidence="5">
    <location>
        <begin position="201"/>
        <end position="281"/>
    </location>
</feature>
<dbReference type="EMBL" id="CAMXCT010002440">
    <property type="protein sequence ID" value="CAI3998168.1"/>
    <property type="molecule type" value="Genomic_DNA"/>
</dbReference>
<evidence type="ECO:0000313" key="8">
    <source>
        <dbReference type="Proteomes" id="UP001152797"/>
    </source>
</evidence>
<dbReference type="EMBL" id="CAMXCT020002440">
    <property type="protein sequence ID" value="CAL1151543.1"/>
    <property type="molecule type" value="Genomic_DNA"/>
</dbReference>
<comment type="caution">
    <text evidence="6">The sequence shown here is derived from an EMBL/GenBank/DDBJ whole genome shotgun (WGS) entry which is preliminary data.</text>
</comment>
<comment type="subcellular location">
    <subcellularLocation>
        <location evidence="1">Cytoplasm</location>
        <location evidence="1">Cytoskeleton</location>
        <location evidence="1">Microtubule organizing center</location>
        <location evidence="1">Centrosome</location>
    </subcellularLocation>
</comment>
<dbReference type="InterPro" id="IPR001611">
    <property type="entry name" value="Leu-rich_rpt"/>
</dbReference>
<evidence type="ECO:0000256" key="3">
    <source>
        <dbReference type="ARBA" id="ARBA00023054"/>
    </source>
</evidence>
<gene>
    <name evidence="6" type="ORF">C1SCF055_LOCUS24489</name>
</gene>
<keyword evidence="3" id="KW-0175">Coiled coil</keyword>
<dbReference type="InterPro" id="IPR032675">
    <property type="entry name" value="LRR_dom_sf"/>
</dbReference>
<evidence type="ECO:0000256" key="4">
    <source>
        <dbReference type="ARBA" id="ARBA00023212"/>
    </source>
</evidence>
<evidence type="ECO:0000313" key="6">
    <source>
        <dbReference type="EMBL" id="CAI3998168.1"/>
    </source>
</evidence>
<dbReference type="GO" id="GO:0005813">
    <property type="term" value="C:centrosome"/>
    <property type="evidence" value="ECO:0007669"/>
    <property type="project" value="UniProtKB-SubCell"/>
</dbReference>
<protein>
    <submittedName>
        <fullName evidence="7">Cilia- and flagella-associated protein 157</fullName>
    </submittedName>
</protein>
<dbReference type="Proteomes" id="UP001152797">
    <property type="component" value="Unassembled WGS sequence"/>
</dbReference>
<reference evidence="6" key="1">
    <citation type="submission" date="2022-10" db="EMBL/GenBank/DDBJ databases">
        <authorList>
            <person name="Chen Y."/>
            <person name="Dougan E. K."/>
            <person name="Chan C."/>
            <person name="Rhodes N."/>
            <person name="Thang M."/>
        </authorList>
    </citation>
    <scope>NUCLEOTIDE SEQUENCE</scope>
</reference>
<evidence type="ECO:0000256" key="1">
    <source>
        <dbReference type="ARBA" id="ARBA00004300"/>
    </source>
</evidence>
<name>A0A9P1CWE0_9DINO</name>
<dbReference type="Pfam" id="PF13516">
    <property type="entry name" value="LRR_6"/>
    <property type="match status" value="3"/>
</dbReference>
<proteinExistence type="predicted"/>
<keyword evidence="4" id="KW-0206">Cytoskeleton</keyword>
<feature type="compositionally biased region" description="Low complexity" evidence="5">
    <location>
        <begin position="250"/>
        <end position="265"/>
    </location>
</feature>
<dbReference type="SUPFAM" id="SSF52047">
    <property type="entry name" value="RNI-like"/>
    <property type="match status" value="1"/>
</dbReference>
<dbReference type="Gene3D" id="3.80.10.10">
    <property type="entry name" value="Ribonuclease Inhibitor"/>
    <property type="match status" value="2"/>
</dbReference>
<dbReference type="AlphaFoldDB" id="A0A9P1CWE0"/>
<evidence type="ECO:0000256" key="2">
    <source>
        <dbReference type="ARBA" id="ARBA00022490"/>
    </source>
</evidence>
<keyword evidence="7" id="KW-0966">Cell projection</keyword>
<dbReference type="InterPro" id="IPR052116">
    <property type="entry name" value="Centro_Cilium_Assembly"/>
</dbReference>